<feature type="domain" description="RHS protein conserved region" evidence="1">
    <location>
        <begin position="19"/>
        <end position="53"/>
    </location>
</feature>
<gene>
    <name evidence="2" type="ORF">AWM79_14120</name>
</gene>
<protein>
    <recommendedName>
        <fullName evidence="1">RHS protein conserved region domain-containing protein</fullName>
    </recommendedName>
</protein>
<dbReference type="EMBL" id="CP014135">
    <property type="protein sequence ID" value="AMB86378.1"/>
    <property type="molecule type" value="Genomic_DNA"/>
</dbReference>
<dbReference type="InterPro" id="IPR022385">
    <property type="entry name" value="Rhs_assc_core"/>
</dbReference>
<dbReference type="InterPro" id="IPR001826">
    <property type="entry name" value="RHS"/>
</dbReference>
<dbReference type="Proteomes" id="UP000063229">
    <property type="component" value="Chromosome"/>
</dbReference>
<sequence>MYAPPVRVDGLGDVQKTRYYHTDPNGLPEQLTEADGTRVWQARYKVWGNTLEEVREPYYIEEQNLRFQGQYLDRETGLHYNTFRFYDPDVGRFSAPRLRG</sequence>
<dbReference type="PANTHER" id="PTHR32305">
    <property type="match status" value="1"/>
</dbReference>
<accession>A0A0X1T2V3</accession>
<dbReference type="AlphaFoldDB" id="A0A0X1T2V3"/>
<proteinExistence type="predicted"/>
<keyword evidence="3" id="KW-1185">Reference proteome</keyword>
<dbReference type="KEGG" id="pagb:AWM79_14120"/>
<name>A0A0X1T2V3_PSEAA</name>
<evidence type="ECO:0000313" key="2">
    <source>
        <dbReference type="EMBL" id="AMB86378.1"/>
    </source>
</evidence>
<reference evidence="2 3" key="1">
    <citation type="submission" date="2016-01" db="EMBL/GenBank/DDBJ databases">
        <authorList>
            <person name="McClelland M."/>
            <person name="Jain A."/>
            <person name="Saraogi P."/>
            <person name="Mendelson R."/>
            <person name="Westerman R."/>
            <person name="SanMiguel P."/>
            <person name="Csonka L."/>
        </authorList>
    </citation>
    <scope>NUCLEOTIDE SEQUENCE [LARGE SCALE GENOMIC DNA]</scope>
    <source>
        <strain evidence="2 3">NCPPB 2472</strain>
    </source>
</reference>
<dbReference type="PANTHER" id="PTHR32305:SF15">
    <property type="entry name" value="PROTEIN RHSA-RELATED"/>
    <property type="match status" value="1"/>
</dbReference>
<dbReference type="Gene3D" id="2.180.10.10">
    <property type="entry name" value="RHS repeat-associated core"/>
    <property type="match status" value="1"/>
</dbReference>
<evidence type="ECO:0000313" key="3">
    <source>
        <dbReference type="Proteomes" id="UP000063229"/>
    </source>
</evidence>
<dbReference type="PRINTS" id="PR00394">
    <property type="entry name" value="RHSPROTEIN"/>
</dbReference>
<organism evidence="2 3">
    <name type="scientific">Pseudomonas agarici</name>
    <dbReference type="NCBI Taxonomy" id="46677"/>
    <lineage>
        <taxon>Bacteria</taxon>
        <taxon>Pseudomonadati</taxon>
        <taxon>Pseudomonadota</taxon>
        <taxon>Gammaproteobacteria</taxon>
        <taxon>Pseudomonadales</taxon>
        <taxon>Pseudomonadaceae</taxon>
        <taxon>Pseudomonas</taxon>
    </lineage>
</organism>
<dbReference type="NCBIfam" id="TIGR03696">
    <property type="entry name" value="Rhs_assc_core"/>
    <property type="match status" value="1"/>
</dbReference>
<dbReference type="Pfam" id="PF03527">
    <property type="entry name" value="RHS"/>
    <property type="match status" value="1"/>
</dbReference>
<dbReference type="InterPro" id="IPR050708">
    <property type="entry name" value="T6SS_VgrG/RHS"/>
</dbReference>
<dbReference type="STRING" id="46677.AWM79_14120"/>
<evidence type="ECO:0000259" key="1">
    <source>
        <dbReference type="Pfam" id="PF03527"/>
    </source>
</evidence>